<dbReference type="GO" id="GO:0003341">
    <property type="term" value="P:cilium movement"/>
    <property type="evidence" value="ECO:0007669"/>
    <property type="project" value="TreeGrafter"/>
</dbReference>
<gene>
    <name evidence="8" type="primary">jg3109</name>
    <name evidence="8" type="ORF">PAEG_LOCUS12601</name>
</gene>
<keyword evidence="6" id="KW-0206">Cytoskeleton</keyword>
<name>A0A8S4RDE1_9NEOP</name>
<dbReference type="Proteomes" id="UP000838756">
    <property type="component" value="Unassembled WGS sequence"/>
</dbReference>
<dbReference type="Pfam" id="PF03133">
    <property type="entry name" value="TTL"/>
    <property type="match status" value="1"/>
</dbReference>
<dbReference type="GO" id="GO:0005524">
    <property type="term" value="F:ATP binding"/>
    <property type="evidence" value="ECO:0007669"/>
    <property type="project" value="UniProtKB-KW"/>
</dbReference>
<reference evidence="8" key="1">
    <citation type="submission" date="2022-03" db="EMBL/GenBank/DDBJ databases">
        <authorList>
            <person name="Lindestad O."/>
        </authorList>
    </citation>
    <scope>NUCLEOTIDE SEQUENCE</scope>
</reference>
<dbReference type="PANTHER" id="PTHR45870">
    <property type="entry name" value="TUBULIN MONOGLYCYLASE TTLL3"/>
    <property type="match status" value="1"/>
</dbReference>
<feature type="compositionally biased region" description="Basic and acidic residues" evidence="7">
    <location>
        <begin position="8"/>
        <end position="23"/>
    </location>
</feature>
<evidence type="ECO:0000313" key="8">
    <source>
        <dbReference type="EMBL" id="CAH2234875.1"/>
    </source>
</evidence>
<organism evidence="8 9">
    <name type="scientific">Pararge aegeria aegeria</name>
    <dbReference type="NCBI Taxonomy" id="348720"/>
    <lineage>
        <taxon>Eukaryota</taxon>
        <taxon>Metazoa</taxon>
        <taxon>Ecdysozoa</taxon>
        <taxon>Arthropoda</taxon>
        <taxon>Hexapoda</taxon>
        <taxon>Insecta</taxon>
        <taxon>Pterygota</taxon>
        <taxon>Neoptera</taxon>
        <taxon>Endopterygota</taxon>
        <taxon>Lepidoptera</taxon>
        <taxon>Glossata</taxon>
        <taxon>Ditrysia</taxon>
        <taxon>Papilionoidea</taxon>
        <taxon>Nymphalidae</taxon>
        <taxon>Satyrinae</taxon>
        <taxon>Satyrini</taxon>
        <taxon>Parargina</taxon>
        <taxon>Pararge</taxon>
    </lineage>
</organism>
<dbReference type="PANTHER" id="PTHR45870:SF2">
    <property type="entry name" value="TUBULIN MONOGLYCYLASE TTLL3"/>
    <property type="match status" value="1"/>
</dbReference>
<dbReference type="GO" id="GO:0015630">
    <property type="term" value="C:microtubule cytoskeleton"/>
    <property type="evidence" value="ECO:0007669"/>
    <property type="project" value="TreeGrafter"/>
</dbReference>
<proteinExistence type="predicted"/>
<protein>
    <submittedName>
        <fullName evidence="8">Jg3109 protein</fullName>
    </submittedName>
</protein>
<dbReference type="Gene3D" id="3.30.470.20">
    <property type="entry name" value="ATP-grasp fold, B domain"/>
    <property type="match status" value="1"/>
</dbReference>
<dbReference type="FunFam" id="3.30.470.20:FF:000032">
    <property type="entry name" value="tubulin monoglycylase TTLL3 isoform X2"/>
    <property type="match status" value="1"/>
</dbReference>
<keyword evidence="2" id="KW-0963">Cytoplasm</keyword>
<sequence>MELEESASDSKLHKESLAKKEFRPSSAVSVSKSEHGTADTTSSVEQLRQYRSWVSNERWNELKKIADTAMRERKVFMIKGGGFPAVRRALLERGWIEKYESHKVRHPPAIVDPKRVSGKELSKVERMILYKFMEHHSVDFLWTTKRDKYDWLLSNKEVVISRSVFTTKEGLTTSLIQMHWHTEPGVAITKFPRCYNIYNSDSLEEFIDDFRLTACISVLKWLSNSLKGTEEQELVNIHGKVPFTAIEFAISRLNEYISFYTHKDIDDSEDQTVHIWEHEWDQFLTHHYLLVHENAKFLEDQCTNIRNLERKASKALASMTKFWPQIDIDGVFNIWIVKPGNKCRGKGIQLMNNIKDIIGLINIPAQKTRYVVQKYIENPLVIYDTKFDIRQWFLITNSQPLTIWVYKDSYLRFSSQIFSLSNYHESVHLTNNAVQTKYKNNGDRDKALPDENMWDCHTFKAYLRQIGKYELWDSKIYPGIKQCLVGAMLACQETMDKRQNSFELYGADFMLTDDFTPWLIEINSSPDLAPTTSVTARLCPQCLEDVIKVVLDRRFNPEADTGTFELAYRQFIPKAPAYLGLSLCINGKRLVKKSKERKHEPRSVTPIGPPVQSGDSVPDQPVPPEYTGPIITDFLTWLNPYDSLPMNKDNLVVGPKESLTVRQAVAVVKSGQSLKNSNKKRKTSALSFRTLRGRRERNAEFKRRIVPHSCCRPEDTQSLNHVGKYRTESASKAEKFRPKIDRSVGNKRCYIDPVEWERETASILRSTISVQNKMSARNEPAVTNVRQTKSGIVHSNNYKPLLEPLSSRSYVDSGNTIKKLSAIGKSILYLLVDRSVRRAIIVEITIPHDDNLVKAEKEKVSKYFDLAHEITAMWNVESTVVVPIVVSVNGLLAKSFDQHLKKLSLGCWIKGRIQKAVLETTRIVRRFLTLEP</sequence>
<evidence type="ECO:0000256" key="4">
    <source>
        <dbReference type="ARBA" id="ARBA00022741"/>
    </source>
</evidence>
<evidence type="ECO:0000256" key="1">
    <source>
        <dbReference type="ARBA" id="ARBA00004245"/>
    </source>
</evidence>
<dbReference type="GO" id="GO:0060271">
    <property type="term" value="P:cilium assembly"/>
    <property type="evidence" value="ECO:0007669"/>
    <property type="project" value="TreeGrafter"/>
</dbReference>
<dbReference type="OrthoDB" id="202825at2759"/>
<dbReference type="InterPro" id="IPR051437">
    <property type="entry name" value="TTLL_monoglycylase"/>
</dbReference>
<keyword evidence="4" id="KW-0547">Nucleotide-binding</keyword>
<feature type="region of interest" description="Disordered" evidence="7">
    <location>
        <begin position="1"/>
        <end position="43"/>
    </location>
</feature>
<evidence type="ECO:0000256" key="2">
    <source>
        <dbReference type="ARBA" id="ARBA00022490"/>
    </source>
</evidence>
<dbReference type="SUPFAM" id="SSF56059">
    <property type="entry name" value="Glutathione synthetase ATP-binding domain-like"/>
    <property type="match status" value="1"/>
</dbReference>
<evidence type="ECO:0000256" key="7">
    <source>
        <dbReference type="SAM" id="MobiDB-lite"/>
    </source>
</evidence>
<comment type="subcellular location">
    <subcellularLocation>
        <location evidence="1">Cytoplasm</location>
        <location evidence="1">Cytoskeleton</location>
    </subcellularLocation>
</comment>
<dbReference type="InterPro" id="IPR004344">
    <property type="entry name" value="TTL/TTLL_fam"/>
</dbReference>
<dbReference type="GO" id="GO:0070736">
    <property type="term" value="F:protein-glycine ligase activity, initiating"/>
    <property type="evidence" value="ECO:0007669"/>
    <property type="project" value="TreeGrafter"/>
</dbReference>
<evidence type="ECO:0000313" key="9">
    <source>
        <dbReference type="Proteomes" id="UP000838756"/>
    </source>
</evidence>
<dbReference type="GO" id="GO:0005930">
    <property type="term" value="C:axoneme"/>
    <property type="evidence" value="ECO:0007669"/>
    <property type="project" value="TreeGrafter"/>
</dbReference>
<dbReference type="AlphaFoldDB" id="A0A8S4RDE1"/>
<dbReference type="PROSITE" id="PS51221">
    <property type="entry name" value="TTL"/>
    <property type="match status" value="1"/>
</dbReference>
<accession>A0A8S4RDE1</accession>
<comment type="caution">
    <text evidence="8">The sequence shown here is derived from an EMBL/GenBank/DDBJ whole genome shotgun (WGS) entry which is preliminary data.</text>
</comment>
<evidence type="ECO:0000256" key="3">
    <source>
        <dbReference type="ARBA" id="ARBA00022598"/>
    </source>
</evidence>
<keyword evidence="9" id="KW-1185">Reference proteome</keyword>
<evidence type="ECO:0000256" key="5">
    <source>
        <dbReference type="ARBA" id="ARBA00022840"/>
    </source>
</evidence>
<evidence type="ECO:0000256" key="6">
    <source>
        <dbReference type="ARBA" id="ARBA00023212"/>
    </source>
</evidence>
<dbReference type="EMBL" id="CAKXAJ010025089">
    <property type="protein sequence ID" value="CAH2234875.1"/>
    <property type="molecule type" value="Genomic_DNA"/>
</dbReference>
<feature type="region of interest" description="Disordered" evidence="7">
    <location>
        <begin position="594"/>
        <end position="618"/>
    </location>
</feature>
<keyword evidence="5" id="KW-0067">ATP-binding</keyword>
<keyword evidence="3" id="KW-0436">Ligase</keyword>